<keyword evidence="18" id="KW-1133">Transmembrane helix</keyword>
<comment type="similarity">
    <text evidence="2">In the C-terminal section; belongs to the transpeptidase family.</text>
</comment>
<feature type="domain" description="Glycosyl transferase family 51" evidence="20">
    <location>
        <begin position="136"/>
        <end position="304"/>
    </location>
</feature>
<keyword evidence="11" id="KW-0573">Peptidoglycan synthesis</keyword>
<evidence type="ECO:0000256" key="7">
    <source>
        <dbReference type="ARBA" id="ARBA00022676"/>
    </source>
</evidence>
<evidence type="ECO:0000256" key="5">
    <source>
        <dbReference type="ARBA" id="ARBA00022645"/>
    </source>
</evidence>
<accession>A0A0G0G717</accession>
<dbReference type="GO" id="GO:0008360">
    <property type="term" value="P:regulation of cell shape"/>
    <property type="evidence" value="ECO:0007669"/>
    <property type="project" value="UniProtKB-KW"/>
</dbReference>
<feature type="transmembrane region" description="Helical" evidence="18">
    <location>
        <begin position="41"/>
        <end position="64"/>
    </location>
</feature>
<evidence type="ECO:0000259" key="19">
    <source>
        <dbReference type="Pfam" id="PF00905"/>
    </source>
</evidence>
<dbReference type="PATRIC" id="fig|1619046.3.peg.1010"/>
<feature type="domain" description="Penicillin-binding protein transpeptidase" evidence="19">
    <location>
        <begin position="393"/>
        <end position="672"/>
    </location>
</feature>
<keyword evidence="6" id="KW-0645">Protease</keyword>
<evidence type="ECO:0000256" key="12">
    <source>
        <dbReference type="ARBA" id="ARBA00023136"/>
    </source>
</evidence>
<evidence type="ECO:0000256" key="1">
    <source>
        <dbReference type="ARBA" id="ARBA00004236"/>
    </source>
</evidence>
<dbReference type="Gene3D" id="2.60.40.10">
    <property type="entry name" value="Immunoglobulins"/>
    <property type="match status" value="1"/>
</dbReference>
<dbReference type="GO" id="GO:0008658">
    <property type="term" value="F:penicillin binding"/>
    <property type="evidence" value="ECO:0007669"/>
    <property type="project" value="InterPro"/>
</dbReference>
<keyword evidence="14" id="KW-0961">Cell wall biogenesis/degradation</keyword>
<proteinExistence type="inferred from homology"/>
<name>A0A0G0G717_9BACT</name>
<dbReference type="InterPro" id="IPR023346">
    <property type="entry name" value="Lysozyme-like_dom_sf"/>
</dbReference>
<dbReference type="GO" id="GO:0009002">
    <property type="term" value="F:serine-type D-Ala-D-Ala carboxypeptidase activity"/>
    <property type="evidence" value="ECO:0007669"/>
    <property type="project" value="UniProtKB-EC"/>
</dbReference>
<evidence type="ECO:0000256" key="9">
    <source>
        <dbReference type="ARBA" id="ARBA00022801"/>
    </source>
</evidence>
<evidence type="ECO:0000256" key="6">
    <source>
        <dbReference type="ARBA" id="ARBA00022670"/>
    </source>
</evidence>
<dbReference type="Pfam" id="PF00912">
    <property type="entry name" value="Transgly"/>
    <property type="match status" value="1"/>
</dbReference>
<keyword evidence="7" id="KW-0328">Glycosyltransferase</keyword>
<dbReference type="AlphaFoldDB" id="A0A0G0G717"/>
<sequence>MSTPQLKRRSYGFRGNNSSRTEHREGEVYHQERSHQKKANFWFKLAIFPFILLWKILQGLFWLWKKRPKLSQKNKKALRQRLGVLIITGIVFCLLFGTITIAWVSKDLPDPDKLTDRKVAESTKIYDRTGEHLLYEVFTDQKRTLVTLEQIPKNLINGVIATEDTQFYQHLGVRPLSFVRAIIYGIFTSKKIGGTSTLTQQLVKNAILTSERSYLRKLKEVILSLRLEQKYSKDQILQIYFNEIPYGSTNYGAESAALSYFGKQVSELNLQESATLAGLPQSPSYFLNNPDALKQRRDFVLRRMYEEKYISEAEKNTAQKEPLTLQRHFNDIVAPHFVMYVKQQLVEKYGEQMVDTGGLKVLTTLDYEKQLVAENAVSSSAKILDEGQSNNASLVALDPKTGQVLAMVGSRDFNNEKIKGQFNVATLGLRQPGSSFKPIIYSAAFEKGFTPDTLLWDVETNFAASGNPYTPQDYDGGERGPVTMRQALQGSLNIPAVQTLYLVGDKKGVEFAERLGYTTLSQGEFGLTLVLGGGEVKLIEHTAAFGLFANNGKKNETVSILQVEDADGSILSEWHPSEGEQVLDQKITDTISNVLSDDPARAYVFGAGGILTLKDRPVAVKTGTTNNYVDAWTVGYTPSLVAGVWVGNTDNTPMRKGDGGSKLAAPIWNKFMAEVLKNTPVESFPPLPENTATKAILHGMMGGGVSVKLNKLNGKLATSSTPPELIEEQTFAPAHSILYYVNKDDPQGPAPANPADDPQYTIWENAIQSWINRMKIKNPNFSINFAEPPTELDDGSTESNLPSLEILFPQNGQALNSRDLNIQIKTSAPRGVVKASYQMDSSYIGVAKDYPFNLHYYARSFVDGPHTLKVIVEDEAGIKVEKQAQFVFVAGEEQPAVFFTEDSFNLQSNNFPYLFQLNNYRLADVAELKIYLEQNGVREVLLSKNTFTDLFNNQITFRWTTAPLAGEYQIIVELKLKNGKVLESDRVSVAVE</sequence>
<dbReference type="GO" id="GO:0005886">
    <property type="term" value="C:plasma membrane"/>
    <property type="evidence" value="ECO:0007669"/>
    <property type="project" value="UniProtKB-SubCell"/>
</dbReference>
<dbReference type="InterPro" id="IPR013783">
    <property type="entry name" value="Ig-like_fold"/>
</dbReference>
<dbReference type="STRING" id="1619046.US42_C0019G0008"/>
<dbReference type="FunFam" id="1.10.3810.10:FF:000001">
    <property type="entry name" value="Penicillin-binding protein 1A"/>
    <property type="match status" value="1"/>
</dbReference>
<keyword evidence="8" id="KW-0808">Transferase</keyword>
<dbReference type="SUPFAM" id="SSF56601">
    <property type="entry name" value="beta-lactamase/transpeptidase-like"/>
    <property type="match status" value="1"/>
</dbReference>
<keyword evidence="4" id="KW-1003">Cell membrane</keyword>
<comment type="similarity">
    <text evidence="3">In the N-terminal section; belongs to the glycosyltransferase 51 family.</text>
</comment>
<dbReference type="PANTHER" id="PTHR32282">
    <property type="entry name" value="BINDING PROTEIN TRANSPEPTIDASE, PUTATIVE-RELATED"/>
    <property type="match status" value="1"/>
</dbReference>
<organism evidence="21 22">
    <name type="scientific">Candidatus Magasanikbacteria bacterium GW2011_GWC2_37_14</name>
    <dbReference type="NCBI Taxonomy" id="1619046"/>
    <lineage>
        <taxon>Bacteria</taxon>
        <taxon>Candidatus Magasanikiibacteriota</taxon>
    </lineage>
</organism>
<dbReference type="InterPro" id="IPR001460">
    <property type="entry name" value="PCN-bd_Tpept"/>
</dbReference>
<feature type="compositionally biased region" description="Basic and acidic residues" evidence="17">
    <location>
        <begin position="20"/>
        <end position="31"/>
    </location>
</feature>
<evidence type="ECO:0000256" key="11">
    <source>
        <dbReference type="ARBA" id="ARBA00022984"/>
    </source>
</evidence>
<dbReference type="Gene3D" id="3.40.710.10">
    <property type="entry name" value="DD-peptidase/beta-lactamase superfamily"/>
    <property type="match status" value="1"/>
</dbReference>
<evidence type="ECO:0000259" key="20">
    <source>
        <dbReference type="Pfam" id="PF00912"/>
    </source>
</evidence>
<protein>
    <submittedName>
        <fullName evidence="21">Penicillin-binding protein, 1A family</fullName>
    </submittedName>
</protein>
<evidence type="ECO:0000256" key="18">
    <source>
        <dbReference type="SAM" id="Phobius"/>
    </source>
</evidence>
<dbReference type="EMBL" id="LBSX01000019">
    <property type="protein sequence ID" value="KKQ26898.1"/>
    <property type="molecule type" value="Genomic_DNA"/>
</dbReference>
<keyword evidence="12 18" id="KW-0472">Membrane</keyword>
<evidence type="ECO:0000256" key="2">
    <source>
        <dbReference type="ARBA" id="ARBA00007090"/>
    </source>
</evidence>
<keyword evidence="9" id="KW-0378">Hydrolase</keyword>
<dbReference type="InterPro" id="IPR050396">
    <property type="entry name" value="Glycosyltr_51/Transpeptidase"/>
</dbReference>
<evidence type="ECO:0000256" key="16">
    <source>
        <dbReference type="ARBA" id="ARBA00049902"/>
    </source>
</evidence>
<evidence type="ECO:0000256" key="13">
    <source>
        <dbReference type="ARBA" id="ARBA00023268"/>
    </source>
</evidence>
<feature type="compositionally biased region" description="Basic residues" evidence="17">
    <location>
        <begin position="1"/>
        <end position="11"/>
    </location>
</feature>
<feature type="region of interest" description="Disordered" evidence="17">
    <location>
        <begin position="1"/>
        <end position="31"/>
    </location>
</feature>
<evidence type="ECO:0000313" key="22">
    <source>
        <dbReference type="Proteomes" id="UP000034849"/>
    </source>
</evidence>
<evidence type="ECO:0000256" key="15">
    <source>
        <dbReference type="ARBA" id="ARBA00034000"/>
    </source>
</evidence>
<dbReference type="InterPro" id="IPR001264">
    <property type="entry name" value="Glyco_trans_51"/>
</dbReference>
<dbReference type="Gene3D" id="1.10.3810.10">
    <property type="entry name" value="Biosynthetic peptidoglycan transglycosylase-like"/>
    <property type="match status" value="1"/>
</dbReference>
<evidence type="ECO:0000256" key="14">
    <source>
        <dbReference type="ARBA" id="ARBA00023316"/>
    </source>
</evidence>
<keyword evidence="18" id="KW-0812">Transmembrane</keyword>
<dbReference type="InterPro" id="IPR012338">
    <property type="entry name" value="Beta-lactam/transpept-like"/>
</dbReference>
<comment type="catalytic activity">
    <reaction evidence="15">
        <text>Preferential cleavage: (Ac)2-L-Lys-D-Ala-|-D-Ala. Also transpeptidation of peptidyl-alanyl moieties that are N-acyl substituents of D-alanine.</text>
        <dbReference type="EC" id="3.4.16.4"/>
    </reaction>
</comment>
<evidence type="ECO:0000313" key="21">
    <source>
        <dbReference type="EMBL" id="KKQ26898.1"/>
    </source>
</evidence>
<evidence type="ECO:0000256" key="3">
    <source>
        <dbReference type="ARBA" id="ARBA00007739"/>
    </source>
</evidence>
<dbReference type="GO" id="GO:0006508">
    <property type="term" value="P:proteolysis"/>
    <property type="evidence" value="ECO:0007669"/>
    <property type="project" value="UniProtKB-KW"/>
</dbReference>
<dbReference type="GO" id="GO:0030288">
    <property type="term" value="C:outer membrane-bounded periplasmic space"/>
    <property type="evidence" value="ECO:0007669"/>
    <property type="project" value="TreeGrafter"/>
</dbReference>
<dbReference type="SUPFAM" id="SSF53955">
    <property type="entry name" value="Lysozyme-like"/>
    <property type="match status" value="1"/>
</dbReference>
<comment type="subcellular location">
    <subcellularLocation>
        <location evidence="1">Cell membrane</location>
    </subcellularLocation>
</comment>
<evidence type="ECO:0000256" key="17">
    <source>
        <dbReference type="SAM" id="MobiDB-lite"/>
    </source>
</evidence>
<evidence type="ECO:0000256" key="10">
    <source>
        <dbReference type="ARBA" id="ARBA00022960"/>
    </source>
</evidence>
<dbReference type="NCBIfam" id="TIGR02074">
    <property type="entry name" value="PBP_1a_fam"/>
    <property type="match status" value="1"/>
</dbReference>
<evidence type="ECO:0000256" key="4">
    <source>
        <dbReference type="ARBA" id="ARBA00022475"/>
    </source>
</evidence>
<gene>
    <name evidence="21" type="ORF">US42_C0019G0008</name>
</gene>
<keyword evidence="5" id="KW-0121">Carboxypeptidase</keyword>
<comment type="catalytic activity">
    <reaction evidence="16">
        <text>[GlcNAc-(1-&gt;4)-Mur2Ac(oyl-L-Ala-gamma-D-Glu-L-Lys-D-Ala-D-Ala)](n)-di-trans,octa-cis-undecaprenyl diphosphate + beta-D-GlcNAc-(1-&gt;4)-Mur2Ac(oyl-L-Ala-gamma-D-Glu-L-Lys-D-Ala-D-Ala)-di-trans,octa-cis-undecaprenyl diphosphate = [GlcNAc-(1-&gt;4)-Mur2Ac(oyl-L-Ala-gamma-D-Glu-L-Lys-D-Ala-D-Ala)](n+1)-di-trans,octa-cis-undecaprenyl diphosphate + di-trans,octa-cis-undecaprenyl diphosphate + H(+)</text>
        <dbReference type="Rhea" id="RHEA:23708"/>
        <dbReference type="Rhea" id="RHEA-COMP:9602"/>
        <dbReference type="Rhea" id="RHEA-COMP:9603"/>
        <dbReference type="ChEBI" id="CHEBI:15378"/>
        <dbReference type="ChEBI" id="CHEBI:58405"/>
        <dbReference type="ChEBI" id="CHEBI:60033"/>
        <dbReference type="ChEBI" id="CHEBI:78435"/>
        <dbReference type="EC" id="2.4.99.28"/>
    </reaction>
</comment>
<dbReference type="GO" id="GO:0008955">
    <property type="term" value="F:peptidoglycan glycosyltransferase activity"/>
    <property type="evidence" value="ECO:0007669"/>
    <property type="project" value="UniProtKB-EC"/>
</dbReference>
<comment type="caution">
    <text evidence="21">The sequence shown here is derived from an EMBL/GenBank/DDBJ whole genome shotgun (WGS) entry which is preliminary data.</text>
</comment>
<dbReference type="Pfam" id="PF00905">
    <property type="entry name" value="Transpeptidase"/>
    <property type="match status" value="1"/>
</dbReference>
<keyword evidence="13" id="KW-0511">Multifunctional enzyme</keyword>
<dbReference type="PANTHER" id="PTHR32282:SF11">
    <property type="entry name" value="PENICILLIN-BINDING PROTEIN 1B"/>
    <property type="match status" value="1"/>
</dbReference>
<dbReference type="Proteomes" id="UP000034849">
    <property type="component" value="Unassembled WGS sequence"/>
</dbReference>
<feature type="transmembrane region" description="Helical" evidence="18">
    <location>
        <begin position="84"/>
        <end position="104"/>
    </location>
</feature>
<reference evidence="21 22" key="1">
    <citation type="journal article" date="2015" name="Nature">
        <title>rRNA introns, odd ribosomes, and small enigmatic genomes across a large radiation of phyla.</title>
        <authorList>
            <person name="Brown C.T."/>
            <person name="Hug L.A."/>
            <person name="Thomas B.C."/>
            <person name="Sharon I."/>
            <person name="Castelle C.J."/>
            <person name="Singh A."/>
            <person name="Wilkins M.J."/>
            <person name="Williams K.H."/>
            <person name="Banfield J.F."/>
        </authorList>
    </citation>
    <scope>NUCLEOTIDE SEQUENCE [LARGE SCALE GENOMIC DNA]</scope>
</reference>
<keyword evidence="10" id="KW-0133">Cell shape</keyword>
<dbReference type="GO" id="GO:0009252">
    <property type="term" value="P:peptidoglycan biosynthetic process"/>
    <property type="evidence" value="ECO:0007669"/>
    <property type="project" value="UniProtKB-KW"/>
</dbReference>
<dbReference type="InterPro" id="IPR036950">
    <property type="entry name" value="PBP_transglycosylase"/>
</dbReference>
<evidence type="ECO:0000256" key="8">
    <source>
        <dbReference type="ARBA" id="ARBA00022679"/>
    </source>
</evidence>
<dbReference type="GO" id="GO:0071555">
    <property type="term" value="P:cell wall organization"/>
    <property type="evidence" value="ECO:0007669"/>
    <property type="project" value="UniProtKB-KW"/>
</dbReference>